<protein>
    <recommendedName>
        <fullName evidence="2">HAT C-terminal dimerisation domain-containing protein</fullName>
    </recommendedName>
</protein>
<feature type="region of interest" description="Disordered" evidence="1">
    <location>
        <begin position="334"/>
        <end position="358"/>
    </location>
</feature>
<dbReference type="Pfam" id="PF05699">
    <property type="entry name" value="Dimer_Tnp_hAT"/>
    <property type="match status" value="1"/>
</dbReference>
<feature type="compositionally biased region" description="Basic and acidic residues" evidence="1">
    <location>
        <begin position="334"/>
        <end position="344"/>
    </location>
</feature>
<keyword evidence="3" id="KW-1185">Reference proteome</keyword>
<proteinExistence type="predicted"/>
<dbReference type="InterPro" id="IPR008906">
    <property type="entry name" value="HATC_C_dom"/>
</dbReference>
<dbReference type="Proteomes" id="UP000818029">
    <property type="component" value="Chromosome D09"/>
</dbReference>
<dbReference type="SUPFAM" id="SSF53098">
    <property type="entry name" value="Ribonuclease H-like"/>
    <property type="match status" value="1"/>
</dbReference>
<feature type="compositionally biased region" description="Basic and acidic residues" evidence="1">
    <location>
        <begin position="209"/>
        <end position="219"/>
    </location>
</feature>
<organism evidence="3 4">
    <name type="scientific">Gossypium hirsutum</name>
    <name type="common">Upland cotton</name>
    <name type="synonym">Gossypium mexicanum</name>
    <dbReference type="NCBI Taxonomy" id="3635"/>
    <lineage>
        <taxon>Eukaryota</taxon>
        <taxon>Viridiplantae</taxon>
        <taxon>Streptophyta</taxon>
        <taxon>Embryophyta</taxon>
        <taxon>Tracheophyta</taxon>
        <taxon>Spermatophyta</taxon>
        <taxon>Magnoliopsida</taxon>
        <taxon>eudicotyledons</taxon>
        <taxon>Gunneridae</taxon>
        <taxon>Pentapetalae</taxon>
        <taxon>rosids</taxon>
        <taxon>malvids</taxon>
        <taxon>Malvales</taxon>
        <taxon>Malvaceae</taxon>
        <taxon>Malvoideae</taxon>
        <taxon>Gossypium</taxon>
    </lineage>
</organism>
<sequence>MNPAEWWMIYGTCVPELQKLAIKVLSQTTSASNCERNWSTFSYIHTKARNRLKYKKLEKLVFTYYNMRLKMRHQQRMSTDDINVSFNPISLDYIFEDVDPLSEWLHEKENPLLDGENAGVLPVDTSDDEMDVDQSQQQILSHSSSSSTPSQSGDGPDGGGLSPIDEDDGYSGDRGEIRSSSQYGGEYEGGTTGGHFRDRSEFDGNMFPEPRRDRSEPRAPSKGKGKKHTSIGSSSGSGRRSSSSNLGYSDSSTSTQGFYPPEQPAHGYPQPYGYYPPFPNYGVPYQPQMYPPPPMYHPPPPFMYPPPQIYPPYQLNENQGENVAFFGYIFGQRPRESSQERSQSEGEGFDLPRHSTNW</sequence>
<accession>A0ABM3AN30</accession>
<dbReference type="RefSeq" id="XP_040956260.1">
    <property type="nucleotide sequence ID" value="XM_041100326.1"/>
</dbReference>
<reference evidence="4" key="2">
    <citation type="submission" date="2025-08" db="UniProtKB">
        <authorList>
            <consortium name="RefSeq"/>
        </authorList>
    </citation>
    <scope>IDENTIFICATION</scope>
</reference>
<evidence type="ECO:0000313" key="3">
    <source>
        <dbReference type="Proteomes" id="UP000818029"/>
    </source>
</evidence>
<dbReference type="InterPro" id="IPR012337">
    <property type="entry name" value="RNaseH-like_sf"/>
</dbReference>
<dbReference type="GeneID" id="107892106"/>
<evidence type="ECO:0000256" key="1">
    <source>
        <dbReference type="SAM" id="MobiDB-lite"/>
    </source>
</evidence>
<evidence type="ECO:0000259" key="2">
    <source>
        <dbReference type="Pfam" id="PF05699"/>
    </source>
</evidence>
<reference evidence="3" key="1">
    <citation type="journal article" date="2020" name="Nat. Genet.">
        <title>Genomic diversifications of five Gossypium allopolyploid species and their impact on cotton improvement.</title>
        <authorList>
            <person name="Chen Z.J."/>
            <person name="Sreedasyam A."/>
            <person name="Ando A."/>
            <person name="Song Q."/>
            <person name="De Santiago L.M."/>
            <person name="Hulse-Kemp A.M."/>
            <person name="Ding M."/>
            <person name="Ye W."/>
            <person name="Kirkbride R.C."/>
            <person name="Jenkins J."/>
            <person name="Plott C."/>
            <person name="Lovell J."/>
            <person name="Lin Y.M."/>
            <person name="Vaughn R."/>
            <person name="Liu B."/>
            <person name="Simpson S."/>
            <person name="Scheffler B.E."/>
            <person name="Wen L."/>
            <person name="Saski C.A."/>
            <person name="Grover C.E."/>
            <person name="Hu G."/>
            <person name="Conover J.L."/>
            <person name="Carlson J.W."/>
            <person name="Shu S."/>
            <person name="Boston L.B."/>
            <person name="Williams M."/>
            <person name="Peterson D.G."/>
            <person name="McGee K."/>
            <person name="Jones D.C."/>
            <person name="Wendel J.F."/>
            <person name="Stelly D.M."/>
            <person name="Grimwood J."/>
            <person name="Schmutz J."/>
        </authorList>
    </citation>
    <scope>NUCLEOTIDE SEQUENCE [LARGE SCALE GENOMIC DNA]</scope>
    <source>
        <strain evidence="3">cv. TM-1</strain>
    </source>
</reference>
<feature type="region of interest" description="Disordered" evidence="1">
    <location>
        <begin position="113"/>
        <end position="273"/>
    </location>
</feature>
<feature type="compositionally biased region" description="Low complexity" evidence="1">
    <location>
        <begin position="133"/>
        <end position="154"/>
    </location>
</feature>
<feature type="compositionally biased region" description="Low complexity" evidence="1">
    <location>
        <begin position="230"/>
        <end position="254"/>
    </location>
</feature>
<evidence type="ECO:0000313" key="4">
    <source>
        <dbReference type="RefSeq" id="XP_040956260.1"/>
    </source>
</evidence>
<gene>
    <name evidence="4" type="primary">LOC107892106</name>
</gene>
<name>A0ABM3AN30_GOSHI</name>
<feature type="domain" description="HAT C-terminal dimerisation" evidence="2">
    <location>
        <begin position="1"/>
        <end position="67"/>
    </location>
</feature>